<dbReference type="InterPro" id="IPR020904">
    <property type="entry name" value="Sc_DH/Rdtase_CS"/>
</dbReference>
<keyword evidence="2" id="KW-0560">Oxidoreductase</keyword>
<dbReference type="SUPFAM" id="SSF51735">
    <property type="entry name" value="NAD(P)-binding Rossmann-fold domains"/>
    <property type="match status" value="1"/>
</dbReference>
<name>A0A6J6C3E4_9ZZZZ</name>
<reference evidence="3" key="1">
    <citation type="submission" date="2020-05" db="EMBL/GenBank/DDBJ databases">
        <authorList>
            <person name="Chiriac C."/>
            <person name="Salcher M."/>
            <person name="Ghai R."/>
            <person name="Kavagutti S V."/>
        </authorList>
    </citation>
    <scope>NUCLEOTIDE SEQUENCE</scope>
</reference>
<dbReference type="InterPro" id="IPR002347">
    <property type="entry name" value="SDR_fam"/>
</dbReference>
<proteinExistence type="inferred from homology"/>
<dbReference type="PANTHER" id="PTHR43639:SF1">
    <property type="entry name" value="SHORT-CHAIN DEHYDROGENASE_REDUCTASE FAMILY PROTEIN"/>
    <property type="match status" value="1"/>
</dbReference>
<dbReference type="GO" id="GO:0016491">
    <property type="term" value="F:oxidoreductase activity"/>
    <property type="evidence" value="ECO:0007669"/>
    <property type="project" value="UniProtKB-KW"/>
</dbReference>
<dbReference type="AlphaFoldDB" id="A0A6J6C3E4"/>
<dbReference type="Gene3D" id="3.40.50.720">
    <property type="entry name" value="NAD(P)-binding Rossmann-like Domain"/>
    <property type="match status" value="2"/>
</dbReference>
<dbReference type="Pfam" id="PF13561">
    <property type="entry name" value="adh_short_C2"/>
    <property type="match status" value="1"/>
</dbReference>
<dbReference type="PROSITE" id="PS00061">
    <property type="entry name" value="ADH_SHORT"/>
    <property type="match status" value="1"/>
</dbReference>
<dbReference type="PRINTS" id="PR00081">
    <property type="entry name" value="GDHRDH"/>
</dbReference>
<organism evidence="3">
    <name type="scientific">freshwater metagenome</name>
    <dbReference type="NCBI Taxonomy" id="449393"/>
    <lineage>
        <taxon>unclassified sequences</taxon>
        <taxon>metagenomes</taxon>
        <taxon>ecological metagenomes</taxon>
    </lineage>
</organism>
<evidence type="ECO:0000313" key="3">
    <source>
        <dbReference type="EMBL" id="CAB4545079.1"/>
    </source>
</evidence>
<sequence length="284" mass="29969">MSPPSRDLSPRPVAVVTGAGRRRGIGRAMALQLADEGYGVVVHERRSDPAACTPTEQRDGWLGATSVVEEIRAAGGHAVAVAGDITLSSTAHDLVAAAAELGSIAVLVNNHGSAGEANAHLAHGTPGIALGRHLARERRFAAHHHVGRRPRHRHECRGLAFHRAPVVRCGPPSAAPLRRYCVSKAAVERLTEQQALELARLGIRVNCVAPGMTPTDMIDGTLERASGRSGLERTEIEARAVRAIPLRRLATVEDIAEAVVFLAGPRSSYVTGQILTVDGGMTLA</sequence>
<accession>A0A6J6C3E4</accession>
<evidence type="ECO:0000256" key="1">
    <source>
        <dbReference type="ARBA" id="ARBA00006484"/>
    </source>
</evidence>
<dbReference type="Pfam" id="PF00106">
    <property type="entry name" value="adh_short"/>
    <property type="match status" value="1"/>
</dbReference>
<dbReference type="EMBL" id="CAEZSR010000012">
    <property type="protein sequence ID" value="CAB4545079.1"/>
    <property type="molecule type" value="Genomic_DNA"/>
</dbReference>
<evidence type="ECO:0000256" key="2">
    <source>
        <dbReference type="ARBA" id="ARBA00023002"/>
    </source>
</evidence>
<gene>
    <name evidence="3" type="ORF">UFOPK1493_00596</name>
</gene>
<comment type="similarity">
    <text evidence="1">Belongs to the short-chain dehydrogenases/reductases (SDR) family.</text>
</comment>
<protein>
    <submittedName>
        <fullName evidence="3">Unannotated protein</fullName>
    </submittedName>
</protein>
<dbReference type="PANTHER" id="PTHR43639">
    <property type="entry name" value="OXIDOREDUCTASE, SHORT-CHAIN DEHYDROGENASE/REDUCTASE FAMILY (AFU_ORTHOLOGUE AFUA_5G02870)"/>
    <property type="match status" value="1"/>
</dbReference>
<dbReference type="InterPro" id="IPR036291">
    <property type="entry name" value="NAD(P)-bd_dom_sf"/>
</dbReference>